<dbReference type="InterPro" id="IPR011055">
    <property type="entry name" value="Dup_hybrid_motif"/>
</dbReference>
<evidence type="ECO:0000313" key="3">
    <source>
        <dbReference type="Proteomes" id="UP000255317"/>
    </source>
</evidence>
<dbReference type="CDD" id="cd12797">
    <property type="entry name" value="M23_peptidase"/>
    <property type="match status" value="1"/>
</dbReference>
<protein>
    <submittedName>
        <fullName evidence="2">Peptidase M23-like protein</fullName>
    </submittedName>
</protein>
<dbReference type="Proteomes" id="UP000255317">
    <property type="component" value="Unassembled WGS sequence"/>
</dbReference>
<dbReference type="Pfam" id="PF01551">
    <property type="entry name" value="Peptidase_M23"/>
    <property type="match status" value="1"/>
</dbReference>
<dbReference type="PANTHER" id="PTHR21666:SF268">
    <property type="entry name" value="PEPTIDASE M23 DOMAIN-CONTAINING PROTEIN"/>
    <property type="match status" value="1"/>
</dbReference>
<dbReference type="GO" id="GO:0004222">
    <property type="term" value="F:metalloendopeptidase activity"/>
    <property type="evidence" value="ECO:0007669"/>
    <property type="project" value="TreeGrafter"/>
</dbReference>
<gene>
    <name evidence="2" type="ORF">C8D94_101640</name>
</gene>
<dbReference type="PANTHER" id="PTHR21666">
    <property type="entry name" value="PEPTIDASE-RELATED"/>
    <property type="match status" value="1"/>
</dbReference>
<dbReference type="OrthoDB" id="9810477at2"/>
<feature type="domain" description="M23ase beta-sheet core" evidence="1">
    <location>
        <begin position="197"/>
        <end position="295"/>
    </location>
</feature>
<evidence type="ECO:0000313" key="2">
    <source>
        <dbReference type="EMBL" id="RDK88763.1"/>
    </source>
</evidence>
<proteinExistence type="predicted"/>
<comment type="caution">
    <text evidence="2">The sequence shown here is derived from an EMBL/GenBank/DDBJ whole genome shotgun (WGS) entry which is preliminary data.</text>
</comment>
<organism evidence="2 3">
    <name type="scientific">Marinirhabdus gelatinilytica</name>
    <dbReference type="NCBI Taxonomy" id="1703343"/>
    <lineage>
        <taxon>Bacteria</taxon>
        <taxon>Pseudomonadati</taxon>
        <taxon>Bacteroidota</taxon>
        <taxon>Flavobacteriia</taxon>
        <taxon>Flavobacteriales</taxon>
        <taxon>Flavobacteriaceae</taxon>
    </lineage>
</organism>
<dbReference type="Gene3D" id="2.70.70.10">
    <property type="entry name" value="Glucose Permease (Domain IIA)"/>
    <property type="match status" value="1"/>
</dbReference>
<dbReference type="EMBL" id="QRAO01000001">
    <property type="protein sequence ID" value="RDK88763.1"/>
    <property type="molecule type" value="Genomic_DNA"/>
</dbReference>
<dbReference type="PROSITE" id="PS51257">
    <property type="entry name" value="PROKAR_LIPOPROTEIN"/>
    <property type="match status" value="1"/>
</dbReference>
<dbReference type="InterPro" id="IPR016047">
    <property type="entry name" value="M23ase_b-sheet_dom"/>
</dbReference>
<sequence length="378" mass="41939">MKKPNLFSFFILVLLLAGCEQVQKVTDVVVQPTAREVYDRNFEKDDSLLLKWKKAFGRALQDSIIVTLPYAESGIYSAENFNVYSYDVQLQEGEKLIVSVEKQPDSAQVFIEVFQKPEDTTKTLKLLKASERDSSQLTHTVKKYGVYKITVQPEMGLAFPFQLKMYTQPTYTFPVSGAGNKNIQSFWGAPRGGGKRSHEGVDIFAPKGTPLIAITDGRISSTGNRGLGGKQVWLRDGLFGKTIYYAHLDSIAVKTGQRVQLGDTLGFVGNTGNAKTTEPHLHFGIYKGSTGPVNPYPFIKQTEIPEISPINKATSGSVKRNKTTIHQGPSSALDEIGQTNKNDTISIMGKYGRWFHIVTKDSLKGFVRDNQIDPFLSN</sequence>
<dbReference type="Gene3D" id="2.30.30.40">
    <property type="entry name" value="SH3 Domains"/>
    <property type="match status" value="1"/>
</dbReference>
<dbReference type="RefSeq" id="WP_115122436.1">
    <property type="nucleotide sequence ID" value="NZ_QRAO01000001.1"/>
</dbReference>
<accession>A0A370QK61</accession>
<dbReference type="SUPFAM" id="SSF51261">
    <property type="entry name" value="Duplicated hybrid motif"/>
    <property type="match status" value="1"/>
</dbReference>
<reference evidence="2 3" key="1">
    <citation type="submission" date="2018-07" db="EMBL/GenBank/DDBJ databases">
        <title>Genomic Encyclopedia of Type Strains, Phase IV (KMG-IV): sequencing the most valuable type-strain genomes for metagenomic binning, comparative biology and taxonomic classification.</title>
        <authorList>
            <person name="Goeker M."/>
        </authorList>
    </citation>
    <scope>NUCLEOTIDE SEQUENCE [LARGE SCALE GENOMIC DNA]</scope>
    <source>
        <strain evidence="2 3">DSM 101478</strain>
    </source>
</reference>
<dbReference type="InterPro" id="IPR050570">
    <property type="entry name" value="Cell_wall_metabolism_enzyme"/>
</dbReference>
<name>A0A370QK61_9FLAO</name>
<dbReference type="AlphaFoldDB" id="A0A370QK61"/>
<keyword evidence="3" id="KW-1185">Reference proteome</keyword>
<evidence type="ECO:0000259" key="1">
    <source>
        <dbReference type="Pfam" id="PF01551"/>
    </source>
</evidence>